<keyword evidence="6" id="KW-1015">Disulfide bond</keyword>
<dbReference type="EMBL" id="AGBW02010347">
    <property type="protein sequence ID" value="OWR48666.1"/>
    <property type="molecule type" value="Genomic_DNA"/>
</dbReference>
<dbReference type="Proteomes" id="UP000007151">
    <property type="component" value="Unassembled WGS sequence"/>
</dbReference>
<dbReference type="InterPro" id="IPR033116">
    <property type="entry name" value="TRYPSIN_SER"/>
</dbReference>
<keyword evidence="7" id="KW-1199">Hemostasis impairing toxin</keyword>
<evidence type="ECO:0000256" key="6">
    <source>
        <dbReference type="ARBA" id="ARBA00023157"/>
    </source>
</evidence>
<dbReference type="InterPro" id="IPR009003">
    <property type="entry name" value="Peptidase_S1_PA"/>
</dbReference>
<accession>A0A212F4K4</accession>
<dbReference type="GO" id="GO:0006508">
    <property type="term" value="P:proteolysis"/>
    <property type="evidence" value="ECO:0007669"/>
    <property type="project" value="UniProtKB-KW"/>
</dbReference>
<feature type="domain" description="Peptidase S1" evidence="11">
    <location>
        <begin position="1"/>
        <end position="201"/>
    </location>
</feature>
<evidence type="ECO:0000256" key="5">
    <source>
        <dbReference type="ARBA" id="ARBA00022825"/>
    </source>
</evidence>
<dbReference type="GO" id="GO:0004252">
    <property type="term" value="F:serine-type endopeptidase activity"/>
    <property type="evidence" value="ECO:0007669"/>
    <property type="project" value="InterPro"/>
</dbReference>
<gene>
    <name evidence="12" type="ORF">KGM_210982</name>
</gene>
<dbReference type="PROSITE" id="PS00135">
    <property type="entry name" value="TRYPSIN_SER"/>
    <property type="match status" value="1"/>
</dbReference>
<dbReference type="SMART" id="SM00020">
    <property type="entry name" value="Tryp_SPc"/>
    <property type="match status" value="2"/>
</dbReference>
<sequence length="451" mass="49386">MLGSKLHCGGAIITDQHVLSAGHCITFGVNFKDLTVYIGMHDRLGSTHTVSRLKNGVKHPSFTSNAVRDINDIAILTLDKKLQFSDKVRPICLPSEGMDFKNVPLTVAGWGKTRQGALTSSRYLLETKVKIVPSNTCSKSSIYKDNLVTDSMMCAYSLGKDACQGDSGGPIFATHARTHNKKWYQVGIVSWGIDCAMPDYPECGTPSDKIISMRIVGGRRAEPHSFPWTVAIVKNDRMHCGGAIITDRHVLSAGHCFKWDDRKQMKVYIGLDDLEDMNNVEVRNISNVVIHEQFTSTAVRDENDIAIATLNKPVTFSDTIVPICLPSPGQKFDGRSGTIVGWGRLGTDKTSSKVLMKASLRILSDEECFKSKLASHIKPMMMCAFTKGKDGCQGDSGGPLLTFESDGRYVQAGIVSWGIGCANPNYPGVYTKVSNYNDWIEKNTANGKTCD</sequence>
<evidence type="ECO:0000256" key="3">
    <source>
        <dbReference type="ARBA" id="ARBA00022670"/>
    </source>
</evidence>
<proteinExistence type="predicted"/>
<dbReference type="PROSITE" id="PS00134">
    <property type="entry name" value="TRYPSIN_HIS"/>
    <property type="match status" value="1"/>
</dbReference>
<dbReference type="PROSITE" id="PS50240">
    <property type="entry name" value="TRYPSIN_DOM"/>
    <property type="match status" value="2"/>
</dbReference>
<dbReference type="GO" id="GO:0090729">
    <property type="term" value="F:toxin activity"/>
    <property type="evidence" value="ECO:0007669"/>
    <property type="project" value="UniProtKB-KW"/>
</dbReference>
<keyword evidence="2" id="KW-0800">Toxin</keyword>
<dbReference type="InterPro" id="IPR001254">
    <property type="entry name" value="Trypsin_dom"/>
</dbReference>
<dbReference type="eggNOG" id="KOG3627">
    <property type="taxonomic scope" value="Eukaryota"/>
</dbReference>
<organism evidence="12 13">
    <name type="scientific">Danaus plexippus plexippus</name>
    <dbReference type="NCBI Taxonomy" id="278856"/>
    <lineage>
        <taxon>Eukaryota</taxon>
        <taxon>Metazoa</taxon>
        <taxon>Ecdysozoa</taxon>
        <taxon>Arthropoda</taxon>
        <taxon>Hexapoda</taxon>
        <taxon>Insecta</taxon>
        <taxon>Pterygota</taxon>
        <taxon>Neoptera</taxon>
        <taxon>Endopterygota</taxon>
        <taxon>Lepidoptera</taxon>
        <taxon>Glossata</taxon>
        <taxon>Ditrysia</taxon>
        <taxon>Papilionoidea</taxon>
        <taxon>Nymphalidae</taxon>
        <taxon>Danainae</taxon>
        <taxon>Danaini</taxon>
        <taxon>Danaina</taxon>
        <taxon>Danaus</taxon>
        <taxon>Danaus</taxon>
    </lineage>
</organism>
<dbReference type="GO" id="GO:0005576">
    <property type="term" value="C:extracellular region"/>
    <property type="evidence" value="ECO:0007669"/>
    <property type="project" value="UniProtKB-SubCell"/>
</dbReference>
<evidence type="ECO:0000313" key="13">
    <source>
        <dbReference type="Proteomes" id="UP000007151"/>
    </source>
</evidence>
<dbReference type="KEGG" id="dpl:KGM_210982"/>
<dbReference type="InParanoid" id="A0A212F4K4"/>
<evidence type="ECO:0000256" key="9">
    <source>
        <dbReference type="ARBA" id="ARBA00084094"/>
    </source>
</evidence>
<dbReference type="FunFam" id="2.40.10.10:FF:000068">
    <property type="entry name" value="transmembrane protease serine 2"/>
    <property type="match status" value="1"/>
</dbReference>
<comment type="caution">
    <text evidence="12">The sequence shown here is derived from an EMBL/GenBank/DDBJ whole genome shotgun (WGS) entry which is preliminary data.</text>
</comment>
<comment type="function">
    <text evidence="8">Fibrinolytic activity; shows preferential cleavage of Arg-Gly bonds in all three fibrinogen chains. Contact with the caterpillars causes severe bleeding, due the anticoagulant effect of the protein.</text>
</comment>
<evidence type="ECO:0000256" key="7">
    <source>
        <dbReference type="ARBA" id="ARBA00023240"/>
    </source>
</evidence>
<dbReference type="SUPFAM" id="SSF50494">
    <property type="entry name" value="Trypsin-like serine proteases"/>
    <property type="match status" value="2"/>
</dbReference>
<dbReference type="AlphaFoldDB" id="A0A212F4K4"/>
<keyword evidence="9" id="KW-1205">Fibrinolytic toxin</keyword>
<evidence type="ECO:0000256" key="10">
    <source>
        <dbReference type="RuleBase" id="RU363034"/>
    </source>
</evidence>
<dbReference type="Gene3D" id="2.40.10.10">
    <property type="entry name" value="Trypsin-like serine proteases"/>
    <property type="match status" value="2"/>
</dbReference>
<evidence type="ECO:0000259" key="11">
    <source>
        <dbReference type="PROSITE" id="PS50240"/>
    </source>
</evidence>
<name>A0A212F4K4_DANPL</name>
<feature type="domain" description="Peptidase S1" evidence="11">
    <location>
        <begin position="215"/>
        <end position="445"/>
    </location>
</feature>
<dbReference type="CDD" id="cd00190">
    <property type="entry name" value="Tryp_SPc"/>
    <property type="match status" value="2"/>
</dbReference>
<dbReference type="PRINTS" id="PR00722">
    <property type="entry name" value="CHYMOTRYPSIN"/>
</dbReference>
<dbReference type="FunFam" id="2.40.10.10:FF:000006">
    <property type="entry name" value="Serine proteinase stubble"/>
    <property type="match status" value="1"/>
</dbReference>
<dbReference type="InterPro" id="IPR018114">
    <property type="entry name" value="TRYPSIN_HIS"/>
</dbReference>
<evidence type="ECO:0000256" key="1">
    <source>
        <dbReference type="ARBA" id="ARBA00004239"/>
    </source>
</evidence>
<dbReference type="Pfam" id="PF00089">
    <property type="entry name" value="Trypsin"/>
    <property type="match status" value="2"/>
</dbReference>
<evidence type="ECO:0000256" key="4">
    <source>
        <dbReference type="ARBA" id="ARBA00022801"/>
    </source>
</evidence>
<dbReference type="PANTHER" id="PTHR24253">
    <property type="entry name" value="TRANSMEMBRANE PROTEASE SERINE"/>
    <property type="match status" value="1"/>
</dbReference>
<keyword evidence="13" id="KW-1185">Reference proteome</keyword>
<evidence type="ECO:0000256" key="8">
    <source>
        <dbReference type="ARBA" id="ARBA00055534"/>
    </source>
</evidence>
<dbReference type="FunFam" id="2.40.10.10:FF:000036">
    <property type="entry name" value="Trypsin beta"/>
    <property type="match status" value="1"/>
</dbReference>
<keyword evidence="5 10" id="KW-0720">Serine protease</keyword>
<keyword evidence="3 10" id="KW-0645">Protease</keyword>
<comment type="subcellular location">
    <subcellularLocation>
        <location evidence="1">Secreted</location>
        <location evidence="1">Extracellular space</location>
    </subcellularLocation>
</comment>
<reference evidence="12 13" key="1">
    <citation type="journal article" date="2011" name="Cell">
        <title>The monarch butterfly genome yields insights into long-distance migration.</title>
        <authorList>
            <person name="Zhan S."/>
            <person name="Merlin C."/>
            <person name="Boore J.L."/>
            <person name="Reppert S.M."/>
        </authorList>
    </citation>
    <scope>NUCLEOTIDE SEQUENCE [LARGE SCALE GENOMIC DNA]</scope>
    <source>
        <strain evidence="12">F-2</strain>
    </source>
</reference>
<dbReference type="InterPro" id="IPR001314">
    <property type="entry name" value="Peptidase_S1A"/>
</dbReference>
<keyword evidence="4 10" id="KW-0378">Hydrolase</keyword>
<protein>
    <submittedName>
        <fullName evidence="12">Serine protease like protein</fullName>
    </submittedName>
</protein>
<evidence type="ECO:0000256" key="2">
    <source>
        <dbReference type="ARBA" id="ARBA00022656"/>
    </source>
</evidence>
<dbReference type="InterPro" id="IPR043504">
    <property type="entry name" value="Peptidase_S1_PA_chymotrypsin"/>
</dbReference>
<evidence type="ECO:0000313" key="12">
    <source>
        <dbReference type="EMBL" id="OWR48666.1"/>
    </source>
</evidence>
<dbReference type="PANTHER" id="PTHR24253:SF103">
    <property type="entry name" value="TRANSMEMBRANE PROTEASE SERINE 7"/>
    <property type="match status" value="1"/>
</dbReference>